<accession>A0A372MHS3</accession>
<organism evidence="2 3">
    <name type="scientific">Sphaerochaeta halotolerans</name>
    <dbReference type="NCBI Taxonomy" id="2293840"/>
    <lineage>
        <taxon>Bacteria</taxon>
        <taxon>Pseudomonadati</taxon>
        <taxon>Spirochaetota</taxon>
        <taxon>Spirochaetia</taxon>
        <taxon>Spirochaetales</taxon>
        <taxon>Sphaerochaetaceae</taxon>
        <taxon>Sphaerochaeta</taxon>
    </lineage>
</organism>
<dbReference type="OrthoDB" id="9800872at2"/>
<evidence type="ECO:0000313" key="2">
    <source>
        <dbReference type="EMBL" id="RFU94948.1"/>
    </source>
</evidence>
<sequence length="132" mass="14301">MSKILIIVLILLVLVVGVIWKTRQPNAKTGSYEKITAEAAFSMMQEQQDLVIVDVRTPGEYADGHIQGAINVPLQSIEAGDLSLIPDTGQTLLVYCRSGSRSASASKALARQGYTAVYDFGGIINWPYGTVR</sequence>
<dbReference type="EMBL" id="QUWK01000006">
    <property type="protein sequence ID" value="RFU94948.1"/>
    <property type="molecule type" value="Genomic_DNA"/>
</dbReference>
<dbReference type="AlphaFoldDB" id="A0A372MHS3"/>
<gene>
    <name evidence="2" type="ORF">DYP60_06920</name>
</gene>
<dbReference type="InterPro" id="IPR036873">
    <property type="entry name" value="Rhodanese-like_dom_sf"/>
</dbReference>
<reference evidence="3" key="1">
    <citation type="submission" date="2018-08" db="EMBL/GenBank/DDBJ databases">
        <authorList>
            <person name="Grouzdev D.S."/>
            <person name="Krutkina M.S."/>
        </authorList>
    </citation>
    <scope>NUCLEOTIDE SEQUENCE [LARGE SCALE GENOMIC DNA]</scope>
    <source>
        <strain evidence="3">4-11</strain>
    </source>
</reference>
<dbReference type="Proteomes" id="UP000264002">
    <property type="component" value="Unassembled WGS sequence"/>
</dbReference>
<dbReference type="RefSeq" id="WP_117330157.1">
    <property type="nucleotide sequence ID" value="NZ_QUWK01000006.1"/>
</dbReference>
<dbReference type="InterPro" id="IPR050229">
    <property type="entry name" value="GlpE_sulfurtransferase"/>
</dbReference>
<dbReference type="Pfam" id="PF00581">
    <property type="entry name" value="Rhodanese"/>
    <property type="match status" value="1"/>
</dbReference>
<evidence type="ECO:0000259" key="1">
    <source>
        <dbReference type="PROSITE" id="PS50206"/>
    </source>
</evidence>
<dbReference type="InterPro" id="IPR001763">
    <property type="entry name" value="Rhodanese-like_dom"/>
</dbReference>
<reference evidence="2 3" key="2">
    <citation type="submission" date="2018-09" db="EMBL/GenBank/DDBJ databases">
        <title>Genome of Sphaerochaeta halotolerans strain 4-11.</title>
        <authorList>
            <person name="Nazina T.N."/>
            <person name="Sokolova D.S."/>
        </authorList>
    </citation>
    <scope>NUCLEOTIDE SEQUENCE [LARGE SCALE GENOMIC DNA]</scope>
    <source>
        <strain evidence="2 3">4-11</strain>
    </source>
</reference>
<dbReference type="PROSITE" id="PS50206">
    <property type="entry name" value="RHODANESE_3"/>
    <property type="match status" value="1"/>
</dbReference>
<keyword evidence="3" id="KW-1185">Reference proteome</keyword>
<protein>
    <submittedName>
        <fullName evidence="2">Rhodanese-like domain-containing protein</fullName>
    </submittedName>
</protein>
<dbReference type="Gene3D" id="3.40.250.10">
    <property type="entry name" value="Rhodanese-like domain"/>
    <property type="match status" value="1"/>
</dbReference>
<dbReference type="PANTHER" id="PTHR43031">
    <property type="entry name" value="FAD-DEPENDENT OXIDOREDUCTASE"/>
    <property type="match status" value="1"/>
</dbReference>
<comment type="caution">
    <text evidence="2">The sequence shown here is derived from an EMBL/GenBank/DDBJ whole genome shotgun (WGS) entry which is preliminary data.</text>
</comment>
<dbReference type="SMART" id="SM00450">
    <property type="entry name" value="RHOD"/>
    <property type="match status" value="1"/>
</dbReference>
<name>A0A372MHS3_9SPIR</name>
<dbReference type="SUPFAM" id="SSF52821">
    <property type="entry name" value="Rhodanese/Cell cycle control phosphatase"/>
    <property type="match status" value="1"/>
</dbReference>
<dbReference type="PANTHER" id="PTHR43031:SF1">
    <property type="entry name" value="PYRIDINE NUCLEOTIDE-DISULPHIDE OXIDOREDUCTASE"/>
    <property type="match status" value="1"/>
</dbReference>
<evidence type="ECO:0000313" key="3">
    <source>
        <dbReference type="Proteomes" id="UP000264002"/>
    </source>
</evidence>
<proteinExistence type="predicted"/>
<dbReference type="CDD" id="cd00158">
    <property type="entry name" value="RHOD"/>
    <property type="match status" value="1"/>
</dbReference>
<feature type="domain" description="Rhodanese" evidence="1">
    <location>
        <begin position="46"/>
        <end position="132"/>
    </location>
</feature>